<accession>A0AAV0X7Q4</accession>
<evidence type="ECO:0000256" key="2">
    <source>
        <dbReference type="ARBA" id="ARBA00022737"/>
    </source>
</evidence>
<evidence type="ECO:0000313" key="5">
    <source>
        <dbReference type="Proteomes" id="UP001160148"/>
    </source>
</evidence>
<comment type="caution">
    <text evidence="4">The sequence shown here is derived from an EMBL/GenBank/DDBJ whole genome shotgun (WGS) entry which is preliminary data.</text>
</comment>
<dbReference type="InterPro" id="IPR011333">
    <property type="entry name" value="SKP1/BTB/POZ_sf"/>
</dbReference>
<gene>
    <name evidence="4" type="ORF">MEUPH1_LOCUS18748</name>
</gene>
<name>A0AAV0X7Q4_9HEMI</name>
<dbReference type="Gene3D" id="3.30.710.10">
    <property type="entry name" value="Potassium Channel Kv1.1, Chain A"/>
    <property type="match status" value="1"/>
</dbReference>
<protein>
    <recommendedName>
        <fullName evidence="3">BACK domain-containing protein</fullName>
    </recommendedName>
</protein>
<dbReference type="SUPFAM" id="SSF117281">
    <property type="entry name" value="Kelch motif"/>
    <property type="match status" value="1"/>
</dbReference>
<reference evidence="4 5" key="1">
    <citation type="submission" date="2023-01" db="EMBL/GenBank/DDBJ databases">
        <authorList>
            <person name="Whitehead M."/>
        </authorList>
    </citation>
    <scope>NUCLEOTIDE SEQUENCE [LARGE SCALE GENOMIC DNA]</scope>
</reference>
<evidence type="ECO:0000256" key="1">
    <source>
        <dbReference type="ARBA" id="ARBA00022441"/>
    </source>
</evidence>
<dbReference type="PANTHER" id="PTHR24412:SF466">
    <property type="entry name" value="RING CANAL KELCH PROTEIN"/>
    <property type="match status" value="1"/>
</dbReference>
<dbReference type="FunFam" id="1.25.40.420:FF:000001">
    <property type="entry name" value="Kelch-like family member 12"/>
    <property type="match status" value="1"/>
</dbReference>
<dbReference type="PANTHER" id="PTHR24412">
    <property type="entry name" value="KELCH PROTEIN"/>
    <property type="match status" value="1"/>
</dbReference>
<dbReference type="Pfam" id="PF01344">
    <property type="entry name" value="Kelch_1"/>
    <property type="match status" value="4"/>
</dbReference>
<keyword evidence="2" id="KW-0677">Repeat</keyword>
<evidence type="ECO:0000259" key="3">
    <source>
        <dbReference type="SMART" id="SM00875"/>
    </source>
</evidence>
<keyword evidence="1" id="KW-0880">Kelch repeat</keyword>
<dbReference type="Gene3D" id="1.25.40.420">
    <property type="match status" value="1"/>
</dbReference>
<keyword evidence="5" id="KW-1185">Reference proteome</keyword>
<proteinExistence type="predicted"/>
<dbReference type="InterPro" id="IPR011705">
    <property type="entry name" value="BACK"/>
</dbReference>
<dbReference type="Proteomes" id="UP001160148">
    <property type="component" value="Unassembled WGS sequence"/>
</dbReference>
<dbReference type="EMBL" id="CARXXK010000003">
    <property type="protein sequence ID" value="CAI6363857.1"/>
    <property type="molecule type" value="Genomic_DNA"/>
</dbReference>
<dbReference type="SMART" id="SM00612">
    <property type="entry name" value="Kelch"/>
    <property type="match status" value="5"/>
</dbReference>
<dbReference type="SMART" id="SM00875">
    <property type="entry name" value="BACK"/>
    <property type="match status" value="1"/>
</dbReference>
<evidence type="ECO:0000313" key="4">
    <source>
        <dbReference type="EMBL" id="CAI6363857.1"/>
    </source>
</evidence>
<dbReference type="Pfam" id="PF07707">
    <property type="entry name" value="BACK"/>
    <property type="match status" value="1"/>
</dbReference>
<dbReference type="InterPro" id="IPR006652">
    <property type="entry name" value="Kelch_1"/>
</dbReference>
<sequence>MENKNTDSRRWEPVNKLYKISSFVDIYKSLQYLRKVTEENVLGLLPAADLLQLQGVKDACCDFLQSQLCPTNCIGINTLADLHSCKKLITSSEIYIHQHFSEVFGGDEFLSLSSEQVIKLISNDRLPVSSDEKVFESVIGWVKYDLGSRQCILPQLMEHVRLPLTSKDYILKNIVVEPLILNCFKCYHYVFEALNTINSEDFIPQIVRNIPRHGDKVILAVGGNGFRKINCLEWFDPRTDQWHFGPELITDRCQNSLVVINDNFVFDVGGNVYDFEPHRSVYMLDLSSESPCWQPSVDMLVERKLSGVGVINDNIYAVGGFDDRFGNLQSAEVFDYNTQAWRMISSMTSIRSLFAVGVLNDILYVVGGQDQSQRPLDTVECYNPSMDMWRPVANMRVRRSCAGVGVLNGVLYAVGGVDGLDCLSSVEAYKPSTGVWTSMADMLLPRKYPEVVTLEGTQSILSHFEISSFSLEWTKWEF</sequence>
<organism evidence="4 5">
    <name type="scientific">Macrosiphum euphorbiae</name>
    <name type="common">potato aphid</name>
    <dbReference type="NCBI Taxonomy" id="13131"/>
    <lineage>
        <taxon>Eukaryota</taxon>
        <taxon>Metazoa</taxon>
        <taxon>Ecdysozoa</taxon>
        <taxon>Arthropoda</taxon>
        <taxon>Hexapoda</taxon>
        <taxon>Insecta</taxon>
        <taxon>Pterygota</taxon>
        <taxon>Neoptera</taxon>
        <taxon>Paraneoptera</taxon>
        <taxon>Hemiptera</taxon>
        <taxon>Sternorrhyncha</taxon>
        <taxon>Aphidomorpha</taxon>
        <taxon>Aphidoidea</taxon>
        <taxon>Aphididae</taxon>
        <taxon>Macrosiphini</taxon>
        <taxon>Macrosiphum</taxon>
    </lineage>
</organism>
<dbReference type="Gene3D" id="2.120.10.80">
    <property type="entry name" value="Kelch-type beta propeller"/>
    <property type="match status" value="1"/>
</dbReference>
<feature type="domain" description="BACK" evidence="3">
    <location>
        <begin position="73"/>
        <end position="175"/>
    </location>
</feature>
<dbReference type="InterPro" id="IPR015915">
    <property type="entry name" value="Kelch-typ_b-propeller"/>
</dbReference>
<dbReference type="AlphaFoldDB" id="A0AAV0X7Q4"/>